<dbReference type="InterPro" id="IPR047262">
    <property type="entry name" value="PRX-like1"/>
</dbReference>
<dbReference type="GO" id="GO:0016209">
    <property type="term" value="F:antioxidant activity"/>
    <property type="evidence" value="ECO:0007669"/>
    <property type="project" value="InterPro"/>
</dbReference>
<dbReference type="InterPro" id="IPR013766">
    <property type="entry name" value="Thioredoxin_domain"/>
</dbReference>
<dbReference type="SUPFAM" id="SSF52833">
    <property type="entry name" value="Thioredoxin-like"/>
    <property type="match status" value="1"/>
</dbReference>
<dbReference type="InterPro" id="IPR000866">
    <property type="entry name" value="AhpC/TSA"/>
</dbReference>
<feature type="non-terminal residue" evidence="2">
    <location>
        <position position="465"/>
    </location>
</feature>
<dbReference type="InterPro" id="IPR008977">
    <property type="entry name" value="PHM/PNGase_F_dom_sf"/>
</dbReference>
<reference evidence="2" key="1">
    <citation type="submission" date="2018-05" db="EMBL/GenBank/DDBJ databases">
        <authorList>
            <person name="Lanie J.A."/>
            <person name="Ng W.-L."/>
            <person name="Kazmierczak K.M."/>
            <person name="Andrzejewski T.M."/>
            <person name="Davidsen T.M."/>
            <person name="Wayne K.J."/>
            <person name="Tettelin H."/>
            <person name="Glass J.I."/>
            <person name="Rusch D."/>
            <person name="Podicherti R."/>
            <person name="Tsui H.-C.T."/>
            <person name="Winkler M.E."/>
        </authorList>
    </citation>
    <scope>NUCLEOTIDE SEQUENCE</scope>
</reference>
<dbReference type="SUPFAM" id="SSF49742">
    <property type="entry name" value="PHM/PNGase F"/>
    <property type="match status" value="1"/>
</dbReference>
<dbReference type="PROSITE" id="PS51352">
    <property type="entry name" value="THIOREDOXIN_2"/>
    <property type="match status" value="1"/>
</dbReference>
<dbReference type="GO" id="GO:0020037">
    <property type="term" value="F:heme binding"/>
    <property type="evidence" value="ECO:0007669"/>
    <property type="project" value="InterPro"/>
</dbReference>
<dbReference type="InterPro" id="IPR036909">
    <property type="entry name" value="Cyt_c-like_dom_sf"/>
</dbReference>
<sequence length="465" mass="52738">VQPKNMIRKVTLFLLLIIPSWLVSMEPGDKVENFRLLDQKGGSHELFYYDDQKALIFLVQGNGCPIVRHAAARFQELKDIYEDQEVEFFMINSNLQDDRITIREEAKEYNYDLRILVDDSQIIGESLKLSRTGEVFIINPKNWSVAYIGAIDDRLTYENQKEKASKHFLKDAIDDLLEDKSVSVPRTESLGCLINFPNKADRQLISYADDVAPILVENCTVCHREGGVGPWVMSDHKMVKGFSLMMREVIRTKRMPPWHADPLIGEYSNDRSLNAEEVKTLVHWIEAGAKRGDGPDPLEQVKLSTSVWTNEEKLGPPDFVIDIPSTDVPATGVVDYKYQYVKNSVGEDIWVKASEIVPGDRQVLHHVITSFGPTETRGPRKGKLKFKERKGLRGYAPGINSNPFPDNSGTFLPADATFEFQMHYTPVGRATVDSTKMGIWVADEKPEHEIFSMIMLNPRIRIPAG</sequence>
<dbReference type="PANTHER" id="PTHR43640:SF1">
    <property type="entry name" value="THIOREDOXIN-DEPENDENT PEROXIREDOXIN"/>
    <property type="match status" value="1"/>
</dbReference>
<name>A0A381T9T6_9ZZZZ</name>
<dbReference type="Gene3D" id="3.40.30.10">
    <property type="entry name" value="Glutaredoxin"/>
    <property type="match status" value="1"/>
</dbReference>
<proteinExistence type="predicted"/>
<feature type="domain" description="Thioredoxin" evidence="1">
    <location>
        <begin position="25"/>
        <end position="178"/>
    </location>
</feature>
<evidence type="ECO:0000259" key="1">
    <source>
        <dbReference type="PROSITE" id="PS51352"/>
    </source>
</evidence>
<dbReference type="SUPFAM" id="SSF46626">
    <property type="entry name" value="Cytochrome c"/>
    <property type="match status" value="1"/>
</dbReference>
<dbReference type="InterPro" id="IPR036249">
    <property type="entry name" value="Thioredoxin-like_sf"/>
</dbReference>
<gene>
    <name evidence="2" type="ORF">METZ01_LOCUS65353</name>
</gene>
<feature type="non-terminal residue" evidence="2">
    <location>
        <position position="1"/>
    </location>
</feature>
<dbReference type="PANTHER" id="PTHR43640">
    <property type="entry name" value="OS07G0260300 PROTEIN"/>
    <property type="match status" value="1"/>
</dbReference>
<dbReference type="EMBL" id="UINC01004191">
    <property type="protein sequence ID" value="SVA12499.1"/>
    <property type="molecule type" value="Genomic_DNA"/>
</dbReference>
<organism evidence="2">
    <name type="scientific">marine metagenome</name>
    <dbReference type="NCBI Taxonomy" id="408172"/>
    <lineage>
        <taxon>unclassified sequences</taxon>
        <taxon>metagenomes</taxon>
        <taxon>ecological metagenomes</taxon>
    </lineage>
</organism>
<accession>A0A381T9T6</accession>
<dbReference type="AlphaFoldDB" id="A0A381T9T6"/>
<evidence type="ECO:0000313" key="2">
    <source>
        <dbReference type="EMBL" id="SVA12499.1"/>
    </source>
</evidence>
<dbReference type="GO" id="GO:0009055">
    <property type="term" value="F:electron transfer activity"/>
    <property type="evidence" value="ECO:0007669"/>
    <property type="project" value="InterPro"/>
</dbReference>
<protein>
    <recommendedName>
        <fullName evidence="1">Thioredoxin domain-containing protein</fullName>
    </recommendedName>
</protein>
<dbReference type="GO" id="GO:0016491">
    <property type="term" value="F:oxidoreductase activity"/>
    <property type="evidence" value="ECO:0007669"/>
    <property type="project" value="InterPro"/>
</dbReference>
<dbReference type="Pfam" id="PF00578">
    <property type="entry name" value="AhpC-TSA"/>
    <property type="match status" value="1"/>
</dbReference>